<keyword evidence="2" id="KW-1185">Reference proteome</keyword>
<reference evidence="1 2" key="1">
    <citation type="submission" date="2020-08" db="EMBL/GenBank/DDBJ databases">
        <title>Genomic Encyclopedia of Type Strains, Phase IV (KMG-IV): sequencing the most valuable type-strain genomes for metagenomic binning, comparative biology and taxonomic classification.</title>
        <authorList>
            <person name="Goeker M."/>
        </authorList>
    </citation>
    <scope>NUCLEOTIDE SEQUENCE [LARGE SCALE GENOMIC DNA]</scope>
    <source>
        <strain evidence="1 2">DSM 102238</strain>
    </source>
</reference>
<dbReference type="RefSeq" id="WP_183200544.1">
    <property type="nucleotide sequence ID" value="NZ_JACIEK010000007.1"/>
</dbReference>
<name>A0A7W6H5K8_9HYPH</name>
<sequence>MNELFTRIASSTGTDENTARQSVGYILAFLREESSDPAVETMIAETPGTAEALGSIGEVDFGGGGLMALGAKLMGLGLDMGQIRKVAEELIAYSKSTAGEDTVEQAISSVPALAQFV</sequence>
<proteinExistence type="predicted"/>
<protein>
    <recommendedName>
        <fullName evidence="3">DUF2267 domain-containing protein</fullName>
    </recommendedName>
</protein>
<dbReference type="EMBL" id="JACIEK010000007">
    <property type="protein sequence ID" value="MBB3998994.1"/>
    <property type="molecule type" value="Genomic_DNA"/>
</dbReference>
<organism evidence="1 2">
    <name type="scientific">Aureimonas pseudogalii</name>
    <dbReference type="NCBI Taxonomy" id="1744844"/>
    <lineage>
        <taxon>Bacteria</taxon>
        <taxon>Pseudomonadati</taxon>
        <taxon>Pseudomonadota</taxon>
        <taxon>Alphaproteobacteria</taxon>
        <taxon>Hyphomicrobiales</taxon>
        <taxon>Aurantimonadaceae</taxon>
        <taxon>Aureimonas</taxon>
    </lineage>
</organism>
<evidence type="ECO:0000313" key="1">
    <source>
        <dbReference type="EMBL" id="MBB3998994.1"/>
    </source>
</evidence>
<accession>A0A7W6H5K8</accession>
<evidence type="ECO:0000313" key="2">
    <source>
        <dbReference type="Proteomes" id="UP000542776"/>
    </source>
</evidence>
<gene>
    <name evidence="1" type="ORF">GGR04_002849</name>
</gene>
<comment type="caution">
    <text evidence="1">The sequence shown here is derived from an EMBL/GenBank/DDBJ whole genome shotgun (WGS) entry which is preliminary data.</text>
</comment>
<dbReference type="AlphaFoldDB" id="A0A7W6H5K8"/>
<dbReference type="Proteomes" id="UP000542776">
    <property type="component" value="Unassembled WGS sequence"/>
</dbReference>
<evidence type="ECO:0008006" key="3">
    <source>
        <dbReference type="Google" id="ProtNLM"/>
    </source>
</evidence>